<dbReference type="AlphaFoldDB" id="A0A318YW90"/>
<dbReference type="EMBL" id="KZ821447">
    <property type="protein sequence ID" value="PYH38816.1"/>
    <property type="molecule type" value="Genomic_DNA"/>
</dbReference>
<name>A0A318YW90_ASPNB</name>
<feature type="non-terminal residue" evidence="2">
    <location>
        <position position="1"/>
    </location>
</feature>
<dbReference type="PANTHER" id="PTHR40641">
    <property type="entry name" value="INVOLUCRIN REPEAT PROTEIN (AFU_ORTHOLOGUE AFUA_2G08060)"/>
    <property type="match status" value="1"/>
</dbReference>
<feature type="compositionally biased region" description="Polar residues" evidence="1">
    <location>
        <begin position="634"/>
        <end position="644"/>
    </location>
</feature>
<evidence type="ECO:0000256" key="1">
    <source>
        <dbReference type="SAM" id="MobiDB-lite"/>
    </source>
</evidence>
<organism evidence="2 3">
    <name type="scientific">Aspergillus neoniger (strain CBS 115656)</name>
    <dbReference type="NCBI Taxonomy" id="1448310"/>
    <lineage>
        <taxon>Eukaryota</taxon>
        <taxon>Fungi</taxon>
        <taxon>Dikarya</taxon>
        <taxon>Ascomycota</taxon>
        <taxon>Pezizomycotina</taxon>
        <taxon>Eurotiomycetes</taxon>
        <taxon>Eurotiomycetidae</taxon>
        <taxon>Eurotiales</taxon>
        <taxon>Aspergillaceae</taxon>
        <taxon>Aspergillus</taxon>
        <taxon>Aspergillus subgen. Circumdati</taxon>
    </lineage>
</organism>
<feature type="region of interest" description="Disordered" evidence="1">
    <location>
        <begin position="602"/>
        <end position="652"/>
    </location>
</feature>
<feature type="region of interest" description="Disordered" evidence="1">
    <location>
        <begin position="81"/>
        <end position="106"/>
    </location>
</feature>
<dbReference type="OrthoDB" id="5365701at2759"/>
<proteinExistence type="predicted"/>
<sequence length="652" mass="72228">IKPHQIQMLVSAWRRKTPVTVGSCPLCGLTDLDAEAVVNHVAEHLHSFSLKSLPWAPGDSESNWDLYGGYYEDHPYFDTARSEDTRRSEDTGSAGSGSIELSDPLDYLPIMEYDEEPTENNQLTEERIHCLSEDPDSSQDMMGLFLASIENEDPVTAPFQTPSSPAGRDSDLPLDEEEVGRVSESQHLPPLSLTVPTDSDDDDSPAVRPPLPAPSDSEPSTDGEDEHQGSASHNPPSSSPAESGSYSNNESAPPGFQASSVAEERHLSHDLSRFIDLDATPLHRARKAEAAINAGAVATGFSSFSEMVLSQPSLPQDINSAGESLSTSIVLYNINHFHDSLDTLFRLCFDWVSNFLEPFSDVLCRSLDDLHPANSRDRFRDAILNGSDVDALLAYPIHRRNIFMSVTMTMIWELIFTRYLFGLERSIRSGIKRLEKELGQTLPQEVVHRWRATTLNLLSQDTELKQQQERDIQAISLTIIDTLMSILSERSPYKPRLREELDEVLRLAVKLSVEMRTQMADYIMLPPLQPEYDSQGNLTNQIFFNASLMHDESGVYASDEQAQSEQAVVRLVLFPLVVRKGDDDGKGDEEVVVYPAQIVVLDTSDSGRPHPSPSHDTRDFSAANDEADYDSDRTSAGSAPSQVSVDVRGVPL</sequence>
<feature type="compositionally biased region" description="Basic and acidic residues" evidence="1">
    <location>
        <begin position="605"/>
        <end position="619"/>
    </location>
</feature>
<evidence type="ECO:0000313" key="3">
    <source>
        <dbReference type="Proteomes" id="UP000247647"/>
    </source>
</evidence>
<dbReference type="Proteomes" id="UP000247647">
    <property type="component" value="Unassembled WGS sequence"/>
</dbReference>
<reference evidence="2" key="1">
    <citation type="submission" date="2016-12" db="EMBL/GenBank/DDBJ databases">
        <title>The genomes of Aspergillus section Nigri reveals drivers in fungal speciation.</title>
        <authorList>
            <consortium name="DOE Joint Genome Institute"/>
            <person name="Vesth T.C."/>
            <person name="Nybo J."/>
            <person name="Theobald S."/>
            <person name="Brandl J."/>
            <person name="Frisvad J.C."/>
            <person name="Nielsen K.F."/>
            <person name="Lyhne E.K."/>
            <person name="Kogle M.E."/>
            <person name="Kuo A."/>
            <person name="Riley R."/>
            <person name="Clum A."/>
            <person name="Nolan M."/>
            <person name="Lipzen A."/>
            <person name="Salamov A."/>
            <person name="Henrissat B."/>
            <person name="Wiebenga A."/>
            <person name="De Vries R.P."/>
            <person name="Grigoriev I.V."/>
            <person name="Mortensen U.H."/>
            <person name="Andersen M.R."/>
            <person name="Baker S.E."/>
        </authorList>
    </citation>
    <scope>NUCLEOTIDE SEQUENCE [LARGE SCALE GENOMIC DNA]</scope>
    <source>
        <strain evidence="2">CBS 115656</strain>
    </source>
</reference>
<feature type="region of interest" description="Disordered" evidence="1">
    <location>
        <begin position="154"/>
        <end position="263"/>
    </location>
</feature>
<evidence type="ECO:0000313" key="2">
    <source>
        <dbReference type="EMBL" id="PYH38816.1"/>
    </source>
</evidence>
<dbReference type="GeneID" id="37121532"/>
<feature type="compositionally biased region" description="Basic and acidic residues" evidence="1">
    <location>
        <begin position="81"/>
        <end position="90"/>
    </location>
</feature>
<feature type="compositionally biased region" description="Low complexity" evidence="1">
    <location>
        <begin position="230"/>
        <end position="249"/>
    </location>
</feature>
<protein>
    <submittedName>
        <fullName evidence="2">Uncharacterized protein</fullName>
    </submittedName>
</protein>
<keyword evidence="3" id="KW-1185">Reference proteome</keyword>
<accession>A0A318YW90</accession>
<dbReference type="RefSeq" id="XP_025484294.1">
    <property type="nucleotide sequence ID" value="XM_025619076.1"/>
</dbReference>
<dbReference type="InterPro" id="IPR053268">
    <property type="entry name" value="Woronin_anchor"/>
</dbReference>
<dbReference type="PANTHER" id="PTHR40641:SF2">
    <property type="entry name" value="INVOLUCRIN REPEAT PROTEIN"/>
    <property type="match status" value="1"/>
</dbReference>
<gene>
    <name evidence="2" type="ORF">BO87DRAFT_298929</name>
</gene>